<dbReference type="AlphaFoldDB" id="A0A1C0TQH5"/>
<accession>A0A1C0TQH5</accession>
<name>A0A1C0TQH5_9GAMM</name>
<dbReference type="OrthoDB" id="6310231at2"/>
<dbReference type="EMBL" id="MAUJ01000003">
    <property type="protein sequence ID" value="OCQ21202.1"/>
    <property type="molecule type" value="Genomic_DNA"/>
</dbReference>
<sequence length="181" mass="20475">MSNVQEVVHRCIHPLTKITSNQARWVNKHGSLKLKDLVPEGDFQWQLALDPCNDKAATLHSIKLAPSSSFTNRANIDQAATLTLKLHMQDPHWEFTEIIFNPDASTRVYTELPQHDAPIGNLIMAQVDLADRKLATITIHIPSQHPQMDLSPSSPVFEFFVRGKHLQTGQYFCTEEINILT</sequence>
<evidence type="ECO:0000313" key="2">
    <source>
        <dbReference type="Proteomes" id="UP000093366"/>
    </source>
</evidence>
<evidence type="ECO:0000313" key="1">
    <source>
        <dbReference type="EMBL" id="OCQ21202.1"/>
    </source>
</evidence>
<dbReference type="RefSeq" id="WP_065790571.1">
    <property type="nucleotide sequence ID" value="NZ_MAUJ01000003.1"/>
</dbReference>
<protein>
    <submittedName>
        <fullName evidence="1">Uncharacterized protein</fullName>
    </submittedName>
</protein>
<proteinExistence type="predicted"/>
<reference evidence="2" key="1">
    <citation type="submission" date="2016-07" db="EMBL/GenBank/DDBJ databases">
        <authorList>
            <person name="Florea S."/>
            <person name="Webb J.S."/>
            <person name="Jaromczyk J."/>
            <person name="Schardl C.L."/>
        </authorList>
    </citation>
    <scope>NUCLEOTIDE SEQUENCE [LARGE SCALE GENOMIC DNA]</scope>
    <source>
        <strain evidence="2">IPB1</strain>
    </source>
</reference>
<dbReference type="Proteomes" id="UP000093366">
    <property type="component" value="Unassembled WGS sequence"/>
</dbReference>
<organism evidence="1 2">
    <name type="scientific">Pseudoalteromonas luteoviolacea</name>
    <dbReference type="NCBI Taxonomy" id="43657"/>
    <lineage>
        <taxon>Bacteria</taxon>
        <taxon>Pseudomonadati</taxon>
        <taxon>Pseudomonadota</taxon>
        <taxon>Gammaproteobacteria</taxon>
        <taxon>Alteromonadales</taxon>
        <taxon>Pseudoalteromonadaceae</taxon>
        <taxon>Pseudoalteromonas</taxon>
    </lineage>
</organism>
<comment type="caution">
    <text evidence="1">The sequence shown here is derived from an EMBL/GenBank/DDBJ whole genome shotgun (WGS) entry which is preliminary data.</text>
</comment>
<gene>
    <name evidence="1" type="ORF">A7985_11260</name>
</gene>